<evidence type="ECO:0000313" key="12">
    <source>
        <dbReference type="RefSeq" id="XP_032835769.1"/>
    </source>
</evidence>
<feature type="compositionally biased region" description="Acidic residues" evidence="9">
    <location>
        <begin position="379"/>
        <end position="388"/>
    </location>
</feature>
<proteinExistence type="predicted"/>
<protein>
    <submittedName>
        <fullName evidence="12 13">Replication initiator 1-like</fullName>
    </submittedName>
</protein>
<dbReference type="SUPFAM" id="SSF57667">
    <property type="entry name" value="beta-beta-alpha zinc fingers"/>
    <property type="match status" value="4"/>
</dbReference>
<dbReference type="Gene3D" id="3.30.160.60">
    <property type="entry name" value="Classic Zinc Finger"/>
    <property type="match status" value="6"/>
</dbReference>
<dbReference type="KEGG" id="pmrn:116957624"/>
<name>A0AAJ7UIB3_PETMA</name>
<feature type="domain" description="C2H2-type" evidence="10">
    <location>
        <begin position="683"/>
        <end position="710"/>
    </location>
</feature>
<evidence type="ECO:0000256" key="6">
    <source>
        <dbReference type="ARBA" id="ARBA00023125"/>
    </source>
</evidence>
<feature type="domain" description="C2H2-type" evidence="10">
    <location>
        <begin position="714"/>
        <end position="741"/>
    </location>
</feature>
<gene>
    <name evidence="12 13" type="primary">LOC116957624</name>
</gene>
<keyword evidence="11" id="KW-1185">Reference proteome</keyword>
<feature type="compositionally biased region" description="Basic residues" evidence="9">
    <location>
        <begin position="463"/>
        <end position="475"/>
    </location>
</feature>
<dbReference type="FunFam" id="3.30.160.60:FF:000045">
    <property type="entry name" value="ZFP69 zinc finger protein B"/>
    <property type="match status" value="1"/>
</dbReference>
<feature type="compositionally biased region" description="Basic and acidic residues" evidence="9">
    <location>
        <begin position="72"/>
        <end position="87"/>
    </location>
</feature>
<dbReference type="Pfam" id="PF00096">
    <property type="entry name" value="zf-C2H2"/>
    <property type="match status" value="3"/>
</dbReference>
<evidence type="ECO:0000313" key="11">
    <source>
        <dbReference type="Proteomes" id="UP001318040"/>
    </source>
</evidence>
<evidence type="ECO:0000256" key="9">
    <source>
        <dbReference type="SAM" id="MobiDB-lite"/>
    </source>
</evidence>
<feature type="compositionally biased region" description="Low complexity" evidence="9">
    <location>
        <begin position="551"/>
        <end position="562"/>
    </location>
</feature>
<keyword evidence="7" id="KW-0539">Nucleus</keyword>
<dbReference type="GO" id="GO:0008270">
    <property type="term" value="F:zinc ion binding"/>
    <property type="evidence" value="ECO:0007669"/>
    <property type="project" value="UniProtKB-KW"/>
</dbReference>
<organism evidence="11 13">
    <name type="scientific">Petromyzon marinus</name>
    <name type="common">Sea lamprey</name>
    <dbReference type="NCBI Taxonomy" id="7757"/>
    <lineage>
        <taxon>Eukaryota</taxon>
        <taxon>Metazoa</taxon>
        <taxon>Chordata</taxon>
        <taxon>Craniata</taxon>
        <taxon>Vertebrata</taxon>
        <taxon>Cyclostomata</taxon>
        <taxon>Hyperoartia</taxon>
        <taxon>Petromyzontiformes</taxon>
        <taxon>Petromyzontidae</taxon>
        <taxon>Petromyzon</taxon>
    </lineage>
</organism>
<feature type="region of interest" description="Disordered" evidence="9">
    <location>
        <begin position="502"/>
        <end position="652"/>
    </location>
</feature>
<dbReference type="AlphaFoldDB" id="A0AAJ7UIB3"/>
<feature type="domain" description="C2H2-type" evidence="10">
    <location>
        <begin position="354"/>
        <end position="381"/>
    </location>
</feature>
<evidence type="ECO:0000256" key="7">
    <source>
        <dbReference type="ARBA" id="ARBA00023242"/>
    </source>
</evidence>
<dbReference type="RefSeq" id="XP_032835769.1">
    <property type="nucleotide sequence ID" value="XM_032979878.1"/>
</dbReference>
<feature type="domain" description="C2H2-type" evidence="10">
    <location>
        <begin position="321"/>
        <end position="348"/>
    </location>
</feature>
<feature type="domain" description="C2H2-type" evidence="10">
    <location>
        <begin position="742"/>
        <end position="769"/>
    </location>
</feature>
<feature type="compositionally biased region" description="Acidic residues" evidence="9">
    <location>
        <begin position="502"/>
        <end position="514"/>
    </location>
</feature>
<evidence type="ECO:0000259" key="10">
    <source>
        <dbReference type="PROSITE" id="PS50157"/>
    </source>
</evidence>
<dbReference type="PANTHER" id="PTHR24394">
    <property type="entry name" value="ZINC FINGER PROTEIN"/>
    <property type="match status" value="1"/>
</dbReference>
<dbReference type="GO" id="GO:0000981">
    <property type="term" value="F:DNA-binding transcription factor activity, RNA polymerase II-specific"/>
    <property type="evidence" value="ECO:0007669"/>
    <property type="project" value="TreeGrafter"/>
</dbReference>
<dbReference type="PROSITE" id="PS50157">
    <property type="entry name" value="ZINC_FINGER_C2H2_2"/>
    <property type="match status" value="7"/>
</dbReference>
<dbReference type="PANTHER" id="PTHR24394:SF29">
    <property type="entry name" value="MYONEURIN"/>
    <property type="match status" value="1"/>
</dbReference>
<keyword evidence="2" id="KW-0479">Metal-binding</keyword>
<dbReference type="PROSITE" id="PS00028">
    <property type="entry name" value="ZINC_FINGER_C2H2_1"/>
    <property type="match status" value="6"/>
</dbReference>
<feature type="domain" description="C2H2-type" evidence="10">
    <location>
        <begin position="770"/>
        <end position="798"/>
    </location>
</feature>
<evidence type="ECO:0000256" key="4">
    <source>
        <dbReference type="ARBA" id="ARBA00022771"/>
    </source>
</evidence>
<dbReference type="FunFam" id="3.30.160.60:FF:000446">
    <property type="entry name" value="Zinc finger protein"/>
    <property type="match status" value="1"/>
</dbReference>
<keyword evidence="3" id="KW-0677">Repeat</keyword>
<reference evidence="12 13" key="1">
    <citation type="submission" date="2025-04" db="UniProtKB">
        <authorList>
            <consortium name="RefSeq"/>
        </authorList>
    </citation>
    <scope>IDENTIFICATION</scope>
    <source>
        <tissue evidence="12 13">Sperm</tissue>
    </source>
</reference>
<sequence length="892" mass="97700">MSMPRATRSAAGGEALLGRRSPLVQGEELWTRGEEVRMRGEELWTRREGFRADGEDISSGGGEVLSVQIKAEDLPVKGEDPHIKLEDTWGGGGGGGEPQNGNGDLRAKADDLGTRRDGDAWPSGEDPRTPRDGAASPGGDLGVKQEDVRADGDALGGKVSELPVETRRPPEQLRIKKEEEDLLEADAVNTAVGGEEPPVKQEVLVSGGNEPRVKQEDLRVDIRIDGRSPRTTGQAPGTKVEDVCTEGEQRLDCSVLDLPRVKEEGVQIKREDLRDDGGEDLRAGGSVARPAFPDVVEVEVMMEHVDEESDGAGETAEQGRHRCSVCAREFSRKRGLQVHTWQHSSHRRHRKKALQCDLCAYSTRLKSDLERHLRTHHDDDEEEDEEESSANWEPSALSAASRRTAPSGPVPRNRRAIRAAVESGPIPNNRRATRAAAESGPVPNNRRATRAEAESEPVPNNRRATHSSLRRRRKKALQCDLCAYRTRLKSDLERHLWTHLDDDEDDDEEEDEESSANWEPSALSAASRRTAPSGPVPRNRRATRAAAESGPAPNNRRATRAAVESGPVPNNRRATRAAAESRPASTDRRRKAATAAAGGESVSNNRRTRRAPKKTTTTTTTTTTEEEEEKNLPQAREGTDNGRGPAEAPRRARLHDCPACGKAFSRAAHLRRHSRVHATSRPHVCPECGKAFAHADDLSAHARVHAADPGGHPNACARCGARFRLPSHLLAHERTHTGERPFACARCGRAFAHASTLRRHERAHAGERPHRCDTCGALFSRESHLRRHRGRRHARGRERHACALCPTAAFYSEAALARHEGRHLRKGGAAGGARGGWGGEEGLLRSRRSVGAAAEAEEWARRSRQRRRGNGSGARDARCGREVTAPFPRAPR</sequence>
<keyword evidence="4 8" id="KW-0863">Zinc-finger</keyword>
<accession>A0AAJ7UIB3</accession>
<evidence type="ECO:0000256" key="2">
    <source>
        <dbReference type="ARBA" id="ARBA00022723"/>
    </source>
</evidence>
<keyword evidence="5" id="KW-0862">Zinc</keyword>
<dbReference type="InterPro" id="IPR036236">
    <property type="entry name" value="Znf_C2H2_sf"/>
</dbReference>
<evidence type="ECO:0000256" key="8">
    <source>
        <dbReference type="PROSITE-ProRule" id="PRU00042"/>
    </source>
</evidence>
<feature type="compositionally biased region" description="Gly residues" evidence="9">
    <location>
        <begin position="89"/>
        <end position="98"/>
    </location>
</feature>
<dbReference type="RefSeq" id="XP_032835770.1">
    <property type="nucleotide sequence ID" value="XM_032979879.1"/>
</dbReference>
<keyword evidence="6" id="KW-0238">DNA-binding</keyword>
<feature type="compositionally biased region" description="Basic and acidic residues" evidence="9">
    <location>
        <begin position="143"/>
        <end position="152"/>
    </location>
</feature>
<dbReference type="Proteomes" id="UP001318040">
    <property type="component" value="Chromosome 79"/>
</dbReference>
<dbReference type="InterPro" id="IPR013087">
    <property type="entry name" value="Znf_C2H2_type"/>
</dbReference>
<evidence type="ECO:0000256" key="5">
    <source>
        <dbReference type="ARBA" id="ARBA00022833"/>
    </source>
</evidence>
<evidence type="ECO:0000256" key="1">
    <source>
        <dbReference type="ARBA" id="ARBA00004123"/>
    </source>
</evidence>
<dbReference type="GO" id="GO:0005634">
    <property type="term" value="C:nucleus"/>
    <property type="evidence" value="ECO:0007669"/>
    <property type="project" value="UniProtKB-SubCell"/>
</dbReference>
<feature type="region of interest" description="Disordered" evidence="9">
    <location>
        <begin position="72"/>
        <end position="172"/>
    </location>
</feature>
<feature type="compositionally biased region" description="Basic and acidic residues" evidence="9">
    <location>
        <begin position="105"/>
        <end position="131"/>
    </location>
</feature>
<feature type="region of interest" description="Disordered" evidence="9">
    <location>
        <begin position="373"/>
        <end position="475"/>
    </location>
</feature>
<comment type="subcellular location">
    <subcellularLocation>
        <location evidence="1">Nucleus</location>
    </subcellularLocation>
</comment>
<dbReference type="FunFam" id="3.30.160.60:FF:002343">
    <property type="entry name" value="Zinc finger protein 33A"/>
    <property type="match status" value="1"/>
</dbReference>
<dbReference type="FunFam" id="3.30.160.60:FF:000303">
    <property type="entry name" value="Zinc finger protein 41"/>
    <property type="match status" value="1"/>
</dbReference>
<evidence type="ECO:0000256" key="3">
    <source>
        <dbReference type="ARBA" id="ARBA00022737"/>
    </source>
</evidence>
<feature type="region of interest" description="Disordered" evidence="9">
    <location>
        <begin position="1"/>
        <end position="23"/>
    </location>
</feature>
<feature type="region of interest" description="Disordered" evidence="9">
    <location>
        <begin position="846"/>
        <end position="892"/>
    </location>
</feature>
<dbReference type="SMART" id="SM00355">
    <property type="entry name" value="ZnF_C2H2"/>
    <property type="match status" value="9"/>
</dbReference>
<evidence type="ECO:0000313" key="13">
    <source>
        <dbReference type="RefSeq" id="XP_032835770.1"/>
    </source>
</evidence>
<dbReference type="GO" id="GO:1990837">
    <property type="term" value="F:sequence-specific double-stranded DNA binding"/>
    <property type="evidence" value="ECO:0007669"/>
    <property type="project" value="UniProtKB-ARBA"/>
</dbReference>
<feature type="domain" description="C2H2-type" evidence="10">
    <location>
        <begin position="655"/>
        <end position="682"/>
    </location>
</feature>